<dbReference type="AlphaFoldDB" id="A0A5C3KIC8"/>
<sequence>MASEGLLLVVGETGPGVSDQEFNAWYNNNHTPAQLTAPGTNTAARYVAHDGEKPSWLAIYDMNTPQDAFNEPSKPLSTDAQQNEAELISKLELLDRRVCKIFHSVTSPEDGTEEALKSASPFLLVVESSVSDELHDEYNQWYKEHLTDVVKSPGCLRGRRYRLISSTELTGKLQTEEHFQHRYVAVYNWDSDTYYFETNQTFNESVTPLTLAILPKIKLRMRRFKLHQDFFKSE</sequence>
<gene>
    <name evidence="1" type="ORF">FA15DRAFT_673997</name>
</gene>
<name>A0A5C3KIC8_COPMA</name>
<dbReference type="Proteomes" id="UP000307440">
    <property type="component" value="Unassembled WGS sequence"/>
</dbReference>
<dbReference type="Pfam" id="PF14114">
    <property type="entry name" value="DUF4286"/>
    <property type="match status" value="1"/>
</dbReference>
<dbReference type="OrthoDB" id="2851338at2759"/>
<evidence type="ECO:0000313" key="1">
    <source>
        <dbReference type="EMBL" id="TFK19916.1"/>
    </source>
</evidence>
<evidence type="ECO:0000313" key="2">
    <source>
        <dbReference type="Proteomes" id="UP000307440"/>
    </source>
</evidence>
<accession>A0A5C3KIC8</accession>
<evidence type="ECO:0008006" key="3">
    <source>
        <dbReference type="Google" id="ProtNLM"/>
    </source>
</evidence>
<dbReference type="STRING" id="230819.A0A5C3KIC8"/>
<organism evidence="1 2">
    <name type="scientific">Coprinopsis marcescibilis</name>
    <name type="common">Agaric fungus</name>
    <name type="synonym">Psathyrella marcescibilis</name>
    <dbReference type="NCBI Taxonomy" id="230819"/>
    <lineage>
        <taxon>Eukaryota</taxon>
        <taxon>Fungi</taxon>
        <taxon>Dikarya</taxon>
        <taxon>Basidiomycota</taxon>
        <taxon>Agaricomycotina</taxon>
        <taxon>Agaricomycetes</taxon>
        <taxon>Agaricomycetidae</taxon>
        <taxon>Agaricales</taxon>
        <taxon>Agaricineae</taxon>
        <taxon>Psathyrellaceae</taxon>
        <taxon>Coprinopsis</taxon>
    </lineage>
</organism>
<protein>
    <recommendedName>
        <fullName evidence="3">ABM domain-containing protein</fullName>
    </recommendedName>
</protein>
<dbReference type="InterPro" id="IPR025563">
    <property type="entry name" value="DUF4286"/>
</dbReference>
<reference evidence="1 2" key="1">
    <citation type="journal article" date="2019" name="Nat. Ecol. Evol.">
        <title>Megaphylogeny resolves global patterns of mushroom evolution.</title>
        <authorList>
            <person name="Varga T."/>
            <person name="Krizsan K."/>
            <person name="Foldi C."/>
            <person name="Dima B."/>
            <person name="Sanchez-Garcia M."/>
            <person name="Sanchez-Ramirez S."/>
            <person name="Szollosi G.J."/>
            <person name="Szarkandi J.G."/>
            <person name="Papp V."/>
            <person name="Albert L."/>
            <person name="Andreopoulos W."/>
            <person name="Angelini C."/>
            <person name="Antonin V."/>
            <person name="Barry K.W."/>
            <person name="Bougher N.L."/>
            <person name="Buchanan P."/>
            <person name="Buyck B."/>
            <person name="Bense V."/>
            <person name="Catcheside P."/>
            <person name="Chovatia M."/>
            <person name="Cooper J."/>
            <person name="Damon W."/>
            <person name="Desjardin D."/>
            <person name="Finy P."/>
            <person name="Geml J."/>
            <person name="Haridas S."/>
            <person name="Hughes K."/>
            <person name="Justo A."/>
            <person name="Karasinski D."/>
            <person name="Kautmanova I."/>
            <person name="Kiss B."/>
            <person name="Kocsube S."/>
            <person name="Kotiranta H."/>
            <person name="LaButti K.M."/>
            <person name="Lechner B.E."/>
            <person name="Liimatainen K."/>
            <person name="Lipzen A."/>
            <person name="Lukacs Z."/>
            <person name="Mihaltcheva S."/>
            <person name="Morgado L.N."/>
            <person name="Niskanen T."/>
            <person name="Noordeloos M.E."/>
            <person name="Ohm R.A."/>
            <person name="Ortiz-Santana B."/>
            <person name="Ovrebo C."/>
            <person name="Racz N."/>
            <person name="Riley R."/>
            <person name="Savchenko A."/>
            <person name="Shiryaev A."/>
            <person name="Soop K."/>
            <person name="Spirin V."/>
            <person name="Szebenyi C."/>
            <person name="Tomsovsky M."/>
            <person name="Tulloss R.E."/>
            <person name="Uehling J."/>
            <person name="Grigoriev I.V."/>
            <person name="Vagvolgyi C."/>
            <person name="Papp T."/>
            <person name="Martin F.M."/>
            <person name="Miettinen O."/>
            <person name="Hibbett D.S."/>
            <person name="Nagy L.G."/>
        </authorList>
    </citation>
    <scope>NUCLEOTIDE SEQUENCE [LARGE SCALE GENOMIC DNA]</scope>
    <source>
        <strain evidence="1 2">CBS 121175</strain>
    </source>
</reference>
<proteinExistence type="predicted"/>
<keyword evidence="2" id="KW-1185">Reference proteome</keyword>
<dbReference type="EMBL" id="ML210319">
    <property type="protein sequence ID" value="TFK19916.1"/>
    <property type="molecule type" value="Genomic_DNA"/>
</dbReference>